<dbReference type="Pfam" id="PF00135">
    <property type="entry name" value="COesterase"/>
    <property type="match status" value="1"/>
</dbReference>
<dbReference type="GO" id="GO:0052689">
    <property type="term" value="F:carboxylic ester hydrolase activity"/>
    <property type="evidence" value="ECO:0007669"/>
    <property type="project" value="UniProtKB-KW"/>
</dbReference>
<evidence type="ECO:0000313" key="7">
    <source>
        <dbReference type="EMBL" id="KAK7575719.1"/>
    </source>
</evidence>
<evidence type="ECO:0000313" key="8">
    <source>
        <dbReference type="Proteomes" id="UP001367676"/>
    </source>
</evidence>
<dbReference type="EC" id="3.1.1.-" evidence="5"/>
<keyword evidence="4" id="KW-0325">Glycoprotein</keyword>
<dbReference type="PANTHER" id="PTHR43142">
    <property type="entry name" value="CARBOXYLIC ESTER HYDROLASE"/>
    <property type="match status" value="1"/>
</dbReference>
<dbReference type="AlphaFoldDB" id="A0AAN9XZ29"/>
<dbReference type="PANTHER" id="PTHR43142:SF1">
    <property type="entry name" value="CARBOXYLIC ESTER HYDROLASE"/>
    <property type="match status" value="1"/>
</dbReference>
<evidence type="ECO:0000259" key="6">
    <source>
        <dbReference type="Pfam" id="PF00135"/>
    </source>
</evidence>
<dbReference type="Gene3D" id="3.40.50.1820">
    <property type="entry name" value="alpha/beta hydrolase"/>
    <property type="match status" value="1"/>
</dbReference>
<name>A0AAN9XZ29_9HEMI</name>
<dbReference type="EMBL" id="JBBCAQ010000036">
    <property type="protein sequence ID" value="KAK7575719.1"/>
    <property type="molecule type" value="Genomic_DNA"/>
</dbReference>
<protein>
    <recommendedName>
        <fullName evidence="5">Carboxylic ester hydrolase</fullName>
        <ecNumber evidence="5">3.1.1.-</ecNumber>
    </recommendedName>
</protein>
<feature type="signal peptide" evidence="5">
    <location>
        <begin position="1"/>
        <end position="20"/>
    </location>
</feature>
<organism evidence="7 8">
    <name type="scientific">Parthenolecanium corni</name>
    <dbReference type="NCBI Taxonomy" id="536013"/>
    <lineage>
        <taxon>Eukaryota</taxon>
        <taxon>Metazoa</taxon>
        <taxon>Ecdysozoa</taxon>
        <taxon>Arthropoda</taxon>
        <taxon>Hexapoda</taxon>
        <taxon>Insecta</taxon>
        <taxon>Pterygota</taxon>
        <taxon>Neoptera</taxon>
        <taxon>Paraneoptera</taxon>
        <taxon>Hemiptera</taxon>
        <taxon>Sternorrhyncha</taxon>
        <taxon>Coccoidea</taxon>
        <taxon>Coccidae</taxon>
        <taxon>Parthenolecanium</taxon>
    </lineage>
</organism>
<evidence type="ECO:0000256" key="5">
    <source>
        <dbReference type="RuleBase" id="RU361235"/>
    </source>
</evidence>
<keyword evidence="3 5" id="KW-0378">Hydrolase</keyword>
<keyword evidence="8" id="KW-1185">Reference proteome</keyword>
<dbReference type="Proteomes" id="UP001367676">
    <property type="component" value="Unassembled WGS sequence"/>
</dbReference>
<comment type="caution">
    <text evidence="7">The sequence shown here is derived from an EMBL/GenBank/DDBJ whole genome shotgun (WGS) entry which is preliminary data.</text>
</comment>
<reference evidence="7 8" key="1">
    <citation type="submission" date="2024-03" db="EMBL/GenBank/DDBJ databases">
        <title>Adaptation during the transition from Ophiocordyceps entomopathogen to insect associate is accompanied by gene loss and intensified selection.</title>
        <authorList>
            <person name="Ward C.M."/>
            <person name="Onetto C.A."/>
            <person name="Borneman A.R."/>
        </authorList>
    </citation>
    <scope>NUCLEOTIDE SEQUENCE [LARGE SCALE GENOMIC DNA]</scope>
    <source>
        <strain evidence="7">AWRI1</strain>
        <tissue evidence="7">Single Adult Female</tissue>
    </source>
</reference>
<feature type="domain" description="Carboxylesterase type B" evidence="6">
    <location>
        <begin position="19"/>
        <end position="541"/>
    </location>
</feature>
<feature type="chain" id="PRO_5042665772" description="Carboxylic ester hydrolase" evidence="5">
    <location>
        <begin position="21"/>
        <end position="561"/>
    </location>
</feature>
<dbReference type="PROSITE" id="PS00122">
    <property type="entry name" value="CARBOXYLESTERASE_B_1"/>
    <property type="match status" value="1"/>
</dbReference>
<dbReference type="InterPro" id="IPR029058">
    <property type="entry name" value="AB_hydrolase_fold"/>
</dbReference>
<dbReference type="InterPro" id="IPR002018">
    <property type="entry name" value="CarbesteraseB"/>
</dbReference>
<comment type="similarity">
    <text evidence="1 5">Belongs to the type-B carboxylesterase/lipase family.</text>
</comment>
<evidence type="ECO:0000256" key="1">
    <source>
        <dbReference type="ARBA" id="ARBA00005964"/>
    </source>
</evidence>
<sequence>MKQFVLIWFLHLIVFCISSAVVRVEQGDVSGTSYQLPNGRIVHAFYGLPYAAPPIHKFRFKEPQTVKPWTGTWNASTMLAPCLQYNHFSYSVQGEEDCLHVNVFTPKLPQNGVSPLLDVLVYIHGGAFTFGSGNNYFPDYVMMNNDVVCVMVNYRLGPLGFFSTGDDVVPGNNGLKDQTAALKWVHHNIIQFGGNPASVTIAGGSAGGASVHYHFLSTLSDGFFQKGISFSGSVLPPWTLSRNNTEKSIHLAALVGCPTTTTRDAVKCLRKRPARQIVQLVEFFQPWRYSPFTPFGPVVEPVTPNAFLSEEPIQLLTKRLVKDLPWLIGITADEGLYPASEFIAQDEYLQQLESGWQDIAPHLFAYNFSVTSDGERNAASQAIKKYYFHNEPVSKNTIPNLVKALGDRLFYNDIIRAAKLHSAVSKENVFCSMFNYRGKYSLTNIFARNMEDYGKSHSDDVSYIFKFFPNSSLETESDAAMVEYMTSVIGRFIKTGNPNFENAQWHPLSKNMDDKFTCLFTNSSNAQSMEELSKVEETEFWKNILPSEYHIPIVSTLKDEL</sequence>
<keyword evidence="2" id="KW-0719">Serine esterase</keyword>
<accession>A0AAN9XZ29</accession>
<gene>
    <name evidence="7" type="ORF">V9T40_012005</name>
</gene>
<proteinExistence type="inferred from homology"/>
<keyword evidence="5" id="KW-0732">Signal</keyword>
<evidence type="ECO:0000256" key="2">
    <source>
        <dbReference type="ARBA" id="ARBA00022487"/>
    </source>
</evidence>
<evidence type="ECO:0000256" key="4">
    <source>
        <dbReference type="ARBA" id="ARBA00023180"/>
    </source>
</evidence>
<evidence type="ECO:0000256" key="3">
    <source>
        <dbReference type="ARBA" id="ARBA00022801"/>
    </source>
</evidence>
<dbReference type="InterPro" id="IPR019826">
    <property type="entry name" value="Carboxylesterase_B_AS"/>
</dbReference>
<dbReference type="SUPFAM" id="SSF53474">
    <property type="entry name" value="alpha/beta-Hydrolases"/>
    <property type="match status" value="1"/>
</dbReference>